<keyword evidence="5 6" id="KW-0456">Lyase</keyword>
<dbReference type="GO" id="GO:0046496">
    <property type="term" value="P:nicotinamide nucleotide metabolic process"/>
    <property type="evidence" value="ECO:0007669"/>
    <property type="project" value="UniProtKB-UniRule"/>
</dbReference>
<comment type="function">
    <text evidence="6">Catalyzes the dehydration of the S-form of NAD(P)HX at the expense of ATP, which is converted to ADP. Together with NAD(P)HX epimerase, which catalyzes the epimerization of the S- and R-forms, the enzyme allows the repair of both epimers of NAD(P)HX, a damaged form of NAD(P)H that is a result of enzymatic or heat-dependent hydration.</text>
</comment>
<keyword evidence="3" id="KW-0521">NADP</keyword>
<comment type="catalytic activity">
    <reaction evidence="6">
        <text>(6S)-NADPHX + ATP = ADP + phosphate + NADPH + H(+)</text>
        <dbReference type="Rhea" id="RHEA:32231"/>
        <dbReference type="ChEBI" id="CHEBI:15378"/>
        <dbReference type="ChEBI" id="CHEBI:30616"/>
        <dbReference type="ChEBI" id="CHEBI:43474"/>
        <dbReference type="ChEBI" id="CHEBI:57783"/>
        <dbReference type="ChEBI" id="CHEBI:64076"/>
        <dbReference type="ChEBI" id="CHEBI:456216"/>
        <dbReference type="EC" id="4.2.1.93"/>
    </reaction>
</comment>
<dbReference type="GO" id="GO:0047453">
    <property type="term" value="F:ATP-dependent NAD(P)H-hydrate dehydratase activity"/>
    <property type="evidence" value="ECO:0007669"/>
    <property type="project" value="UniProtKB-UniRule"/>
</dbReference>
<evidence type="ECO:0000256" key="4">
    <source>
        <dbReference type="ARBA" id="ARBA00023027"/>
    </source>
</evidence>
<keyword evidence="2 6" id="KW-0067">ATP-binding</keyword>
<dbReference type="EC" id="4.2.1.93" evidence="6"/>
<keyword evidence="4 6" id="KW-0520">NAD</keyword>
<keyword evidence="6" id="KW-0597">Phosphoprotein</keyword>
<accession>A0AB34IPV7</accession>
<evidence type="ECO:0000256" key="6">
    <source>
        <dbReference type="HAMAP-Rule" id="MF_03157"/>
    </source>
</evidence>
<evidence type="ECO:0000256" key="2">
    <source>
        <dbReference type="ARBA" id="ARBA00022840"/>
    </source>
</evidence>
<dbReference type="PANTHER" id="PTHR12592">
    <property type="entry name" value="ATP-DEPENDENT (S)-NAD(P)H-HYDRATE DEHYDRATASE FAMILY MEMBER"/>
    <property type="match status" value="1"/>
</dbReference>
<feature type="domain" description="YjeF C-terminal" evidence="7">
    <location>
        <begin position="10"/>
        <end position="313"/>
    </location>
</feature>
<evidence type="ECO:0000313" key="8">
    <source>
        <dbReference type="EMBL" id="KAL1503293.1"/>
    </source>
</evidence>
<comment type="similarity">
    <text evidence="6">Belongs to the NnrD/CARKD family.</text>
</comment>
<sequence length="320" mass="32784">MVVHPLPTPPLQILRSLPPPLSSSAHKGQAGKIGVLGGCADYTGAPYYAAIAALKLGCDLSHVFCSAAAAPPLKSYSPELIVHGCLCEGSPPSAAAVEQQAEAVERWLPALSALVVGPGLGRDPTLHAVAARVLAAASARGLPCVVDADGLRLVADAPQLVRGRRWTVLTPNAPEYARLLARFLPEGGEIADERARHLALSAALGGAVVVRKGGEDLLSDGESLVVNAEAGSAKRSGGQGDVLAGTTATFLSWAKAAEEAGRLPAAGVAAPLLAAYAGCFLTRRLSAAAFARHKRAMTAPDLIEAIGPVFEELCPVDLQE</sequence>
<dbReference type="InterPro" id="IPR000631">
    <property type="entry name" value="CARKD"/>
</dbReference>
<evidence type="ECO:0000313" key="9">
    <source>
        <dbReference type="Proteomes" id="UP001515480"/>
    </source>
</evidence>
<name>A0AB34IPV7_PRYPA</name>
<dbReference type="NCBIfam" id="TIGR00196">
    <property type="entry name" value="yjeF_cterm"/>
    <property type="match status" value="1"/>
</dbReference>
<dbReference type="PROSITE" id="PS51383">
    <property type="entry name" value="YJEF_C_3"/>
    <property type="match status" value="1"/>
</dbReference>
<dbReference type="Gene3D" id="3.40.1190.20">
    <property type="match status" value="1"/>
</dbReference>
<evidence type="ECO:0000259" key="7">
    <source>
        <dbReference type="PROSITE" id="PS51383"/>
    </source>
</evidence>
<feature type="binding site" evidence="6">
    <location>
        <position position="241"/>
    </location>
    <ligand>
        <name>(6S)-NADPHX</name>
        <dbReference type="ChEBI" id="CHEBI:64076"/>
    </ligand>
</feature>
<dbReference type="EMBL" id="JBGBPQ010000022">
    <property type="protein sequence ID" value="KAL1503293.1"/>
    <property type="molecule type" value="Genomic_DNA"/>
</dbReference>
<dbReference type="Proteomes" id="UP001515480">
    <property type="component" value="Unassembled WGS sequence"/>
</dbReference>
<evidence type="ECO:0000256" key="5">
    <source>
        <dbReference type="ARBA" id="ARBA00023239"/>
    </source>
</evidence>
<keyword evidence="9" id="KW-1185">Reference proteome</keyword>
<evidence type="ECO:0000256" key="3">
    <source>
        <dbReference type="ARBA" id="ARBA00022857"/>
    </source>
</evidence>
<gene>
    <name evidence="8" type="ORF">AB1Y20_011345</name>
</gene>
<dbReference type="GO" id="GO:0110051">
    <property type="term" value="P:metabolite repair"/>
    <property type="evidence" value="ECO:0007669"/>
    <property type="project" value="TreeGrafter"/>
</dbReference>
<dbReference type="SUPFAM" id="SSF53613">
    <property type="entry name" value="Ribokinase-like"/>
    <property type="match status" value="1"/>
</dbReference>
<dbReference type="CDD" id="cd01171">
    <property type="entry name" value="YXKO-related"/>
    <property type="match status" value="1"/>
</dbReference>
<dbReference type="Pfam" id="PF01256">
    <property type="entry name" value="Carb_kinase"/>
    <property type="match status" value="1"/>
</dbReference>
<dbReference type="GO" id="GO:0005524">
    <property type="term" value="F:ATP binding"/>
    <property type="evidence" value="ECO:0007669"/>
    <property type="project" value="UniProtKB-KW"/>
</dbReference>
<feature type="binding site" evidence="6">
    <location>
        <begin position="212"/>
        <end position="216"/>
    </location>
    <ligand>
        <name>ATP</name>
        <dbReference type="ChEBI" id="CHEBI:30616"/>
    </ligand>
</feature>
<comment type="catalytic activity">
    <reaction evidence="6">
        <text>(6S)-NADHX + ATP = ADP + phosphate + NADH + H(+)</text>
        <dbReference type="Rhea" id="RHEA:19017"/>
        <dbReference type="ChEBI" id="CHEBI:15378"/>
        <dbReference type="ChEBI" id="CHEBI:30616"/>
        <dbReference type="ChEBI" id="CHEBI:43474"/>
        <dbReference type="ChEBI" id="CHEBI:57945"/>
        <dbReference type="ChEBI" id="CHEBI:64074"/>
        <dbReference type="ChEBI" id="CHEBI:456216"/>
        <dbReference type="EC" id="4.2.1.93"/>
    </reaction>
</comment>
<protein>
    <recommendedName>
        <fullName evidence="6">ATP-dependent (S)-NAD(P)H-hydrate dehydratase</fullName>
        <ecNumber evidence="6">4.2.1.93</ecNumber>
    </recommendedName>
    <alternativeName>
        <fullName evidence="6">ATP-dependent NAD(P)HX dehydratase</fullName>
    </alternativeName>
</protein>
<dbReference type="InterPro" id="IPR029056">
    <property type="entry name" value="Ribokinase-like"/>
</dbReference>
<comment type="cofactor">
    <cofactor evidence="6">
        <name>Mg(2+)</name>
        <dbReference type="ChEBI" id="CHEBI:18420"/>
    </cofactor>
</comment>
<feature type="binding site" evidence="6">
    <location>
        <position position="119"/>
    </location>
    <ligand>
        <name>(6S)-NADPHX</name>
        <dbReference type="ChEBI" id="CHEBI:64076"/>
    </ligand>
</feature>
<reference evidence="8 9" key="1">
    <citation type="journal article" date="2024" name="Science">
        <title>Giant polyketide synthase enzymes in the biosynthesis of giant marine polyether toxins.</title>
        <authorList>
            <person name="Fallon T.R."/>
            <person name="Shende V.V."/>
            <person name="Wierzbicki I.H."/>
            <person name="Pendleton A.L."/>
            <person name="Watervoot N.F."/>
            <person name="Auber R.P."/>
            <person name="Gonzalez D.J."/>
            <person name="Wisecaver J.H."/>
            <person name="Moore B.S."/>
        </authorList>
    </citation>
    <scope>NUCLEOTIDE SEQUENCE [LARGE SCALE GENOMIC DNA]</scope>
    <source>
        <strain evidence="8 9">12B1</strain>
    </source>
</reference>
<feature type="binding site" evidence="6">
    <location>
        <begin position="172"/>
        <end position="178"/>
    </location>
    <ligand>
        <name>(6S)-NADPHX</name>
        <dbReference type="ChEBI" id="CHEBI:64076"/>
    </ligand>
</feature>
<keyword evidence="1 6" id="KW-0547">Nucleotide-binding</keyword>
<comment type="caution">
    <text evidence="8">The sequence shown here is derived from an EMBL/GenBank/DDBJ whole genome shotgun (WGS) entry which is preliminary data.</text>
</comment>
<organism evidence="8 9">
    <name type="scientific">Prymnesium parvum</name>
    <name type="common">Toxic golden alga</name>
    <dbReference type="NCBI Taxonomy" id="97485"/>
    <lineage>
        <taxon>Eukaryota</taxon>
        <taxon>Haptista</taxon>
        <taxon>Haptophyta</taxon>
        <taxon>Prymnesiophyceae</taxon>
        <taxon>Prymnesiales</taxon>
        <taxon>Prymnesiaceae</taxon>
        <taxon>Prymnesium</taxon>
    </lineage>
</organism>
<feature type="binding site" evidence="6">
    <location>
        <begin position="231"/>
        <end position="240"/>
    </location>
    <ligand>
        <name>ATP</name>
        <dbReference type="ChEBI" id="CHEBI:30616"/>
    </ligand>
</feature>
<proteinExistence type="inferred from homology"/>
<dbReference type="AlphaFoldDB" id="A0AB34IPV7"/>
<dbReference type="PANTHER" id="PTHR12592:SF0">
    <property type="entry name" value="ATP-DEPENDENT (S)-NAD(P)H-HYDRATE DEHYDRATASE"/>
    <property type="match status" value="1"/>
</dbReference>
<evidence type="ECO:0000256" key="1">
    <source>
        <dbReference type="ARBA" id="ARBA00022741"/>
    </source>
</evidence>
<dbReference type="HAMAP" id="MF_01965">
    <property type="entry name" value="NADHX_dehydratase"/>
    <property type="match status" value="1"/>
</dbReference>